<gene>
    <name evidence="1" type="ORF">EVAR_19255_1</name>
</gene>
<protein>
    <submittedName>
        <fullName evidence="1">Uncharacterized protein</fullName>
    </submittedName>
</protein>
<sequence length="298" mass="33193">MLLDSQLAIVYGVVNSQKASQTVRRDALGRRVVPGASHVDATELSVCYAGSRVARKRRRHPASSSYRAAVYQQEDSADLKRFITLGGPRQGPRAEPWSGRALLTRPSSRMSAMLLRRRRFKNKPHAAPCENFFDKTEFSVLKQTLLWIVNRQFPYAILKPADVGANDVAAGSLTLHRAAACAHLNISRPSSPSRVLDSAISGDRSRVDSSYLTTETNMQRNNTIILNEANLTPFRRGVARVAHGRGAVYRCKLHFSRGSHDRESWPWKEWAQPELTPGTPRIRRGVKGHRVLGGSFAD</sequence>
<reference evidence="1 2" key="1">
    <citation type="journal article" date="2019" name="Commun. Biol.">
        <title>The bagworm genome reveals a unique fibroin gene that provides high tensile strength.</title>
        <authorList>
            <person name="Kono N."/>
            <person name="Nakamura H."/>
            <person name="Ohtoshi R."/>
            <person name="Tomita M."/>
            <person name="Numata K."/>
            <person name="Arakawa K."/>
        </authorList>
    </citation>
    <scope>NUCLEOTIDE SEQUENCE [LARGE SCALE GENOMIC DNA]</scope>
</reference>
<accession>A0A4C1UD58</accession>
<name>A0A4C1UD58_EUMVA</name>
<dbReference type="Proteomes" id="UP000299102">
    <property type="component" value="Unassembled WGS sequence"/>
</dbReference>
<dbReference type="EMBL" id="BGZK01000161">
    <property type="protein sequence ID" value="GBP24381.1"/>
    <property type="molecule type" value="Genomic_DNA"/>
</dbReference>
<comment type="caution">
    <text evidence="1">The sequence shown here is derived from an EMBL/GenBank/DDBJ whole genome shotgun (WGS) entry which is preliminary data.</text>
</comment>
<proteinExistence type="predicted"/>
<organism evidence="1 2">
    <name type="scientific">Eumeta variegata</name>
    <name type="common">Bagworm moth</name>
    <name type="synonym">Eumeta japonica</name>
    <dbReference type="NCBI Taxonomy" id="151549"/>
    <lineage>
        <taxon>Eukaryota</taxon>
        <taxon>Metazoa</taxon>
        <taxon>Ecdysozoa</taxon>
        <taxon>Arthropoda</taxon>
        <taxon>Hexapoda</taxon>
        <taxon>Insecta</taxon>
        <taxon>Pterygota</taxon>
        <taxon>Neoptera</taxon>
        <taxon>Endopterygota</taxon>
        <taxon>Lepidoptera</taxon>
        <taxon>Glossata</taxon>
        <taxon>Ditrysia</taxon>
        <taxon>Tineoidea</taxon>
        <taxon>Psychidae</taxon>
        <taxon>Oiketicinae</taxon>
        <taxon>Eumeta</taxon>
    </lineage>
</organism>
<dbReference type="AlphaFoldDB" id="A0A4C1UD58"/>
<evidence type="ECO:0000313" key="2">
    <source>
        <dbReference type="Proteomes" id="UP000299102"/>
    </source>
</evidence>
<evidence type="ECO:0000313" key="1">
    <source>
        <dbReference type="EMBL" id="GBP24381.1"/>
    </source>
</evidence>
<keyword evidence="2" id="KW-1185">Reference proteome</keyword>